<organism evidence="1 2">
    <name type="scientific">Diphasiastrum complanatum</name>
    <name type="common">Issler's clubmoss</name>
    <name type="synonym">Lycopodium complanatum</name>
    <dbReference type="NCBI Taxonomy" id="34168"/>
    <lineage>
        <taxon>Eukaryota</taxon>
        <taxon>Viridiplantae</taxon>
        <taxon>Streptophyta</taxon>
        <taxon>Embryophyta</taxon>
        <taxon>Tracheophyta</taxon>
        <taxon>Lycopodiopsida</taxon>
        <taxon>Lycopodiales</taxon>
        <taxon>Lycopodiaceae</taxon>
        <taxon>Lycopodioideae</taxon>
        <taxon>Diphasiastrum</taxon>
    </lineage>
</organism>
<comment type="caution">
    <text evidence="1">The sequence shown here is derived from an EMBL/GenBank/DDBJ whole genome shotgun (WGS) entry which is preliminary data.</text>
</comment>
<dbReference type="Proteomes" id="UP001162992">
    <property type="component" value="Chromosome 2"/>
</dbReference>
<reference evidence="2" key="1">
    <citation type="journal article" date="2024" name="Proc. Natl. Acad. Sci. U.S.A.">
        <title>Extraordinary preservation of gene collinearity over three hundred million years revealed in homosporous lycophytes.</title>
        <authorList>
            <person name="Li C."/>
            <person name="Wickell D."/>
            <person name="Kuo L.Y."/>
            <person name="Chen X."/>
            <person name="Nie B."/>
            <person name="Liao X."/>
            <person name="Peng D."/>
            <person name="Ji J."/>
            <person name="Jenkins J."/>
            <person name="Williams M."/>
            <person name="Shu S."/>
            <person name="Plott C."/>
            <person name="Barry K."/>
            <person name="Rajasekar S."/>
            <person name="Grimwood J."/>
            <person name="Han X."/>
            <person name="Sun S."/>
            <person name="Hou Z."/>
            <person name="He W."/>
            <person name="Dai G."/>
            <person name="Sun C."/>
            <person name="Schmutz J."/>
            <person name="Leebens-Mack J.H."/>
            <person name="Li F.W."/>
            <person name="Wang L."/>
        </authorList>
    </citation>
    <scope>NUCLEOTIDE SEQUENCE [LARGE SCALE GENOMIC DNA]</scope>
    <source>
        <strain evidence="2">cv. PW_Plant_1</strain>
    </source>
</reference>
<sequence length="580" mass="65570">MDGSLDSFTTLSQGTNLESKLEAKSKERNSQEITPGIFYGSPAGKPSKKPVQLLHLLNEIQFDLAKEKEVESREPIWVTFPRQDQAIQYADSHGKAIAVFTYQDHRSGQRRFLATSYEEFWCRYKNMQADVRHHYEIIRQRIPCHLYFDIEFNRDVNKDADGEEMVDILLSAVSSAFWDVYSLTYEPCWTVELDSSTGEKFSRHLVIRIPKAAFRDNSHVGAFVGEICARISRLRDSDDKFNHLFVLEGDSRAMQQSKIFVDQAVYSRNRSFRLPFSSKAGKSSMLLPTHRFRCKGKEEKIVFMEALICKLDDECKDLLTFGTEAANRGGSLPMGAFQVGPSAKTIHFGAFNISGTSPFPALDKFVESIACIEDIPGKIRSWYWFAEYGVVVYNISGNRFCEHIGRQHKSNNVMYIVDFRTAGYYQKCHDPDCRGFRSPLRPIPRHIIPPNFPLSTASPREDSVGDKGMHNVGSRNLNLARNEEVISAFQIHDLSNDGGNALCTQSVTSYSSQACQEACFLDPAEDEAWWGEVISSVAKVEATCNKLRASAEGSLHQEAAIDANHTNMLADNLKFEFLKC</sequence>
<evidence type="ECO:0000313" key="2">
    <source>
        <dbReference type="Proteomes" id="UP001162992"/>
    </source>
</evidence>
<accession>A0ACC2EF99</accession>
<gene>
    <name evidence="1" type="ORF">O6H91_02G044700</name>
</gene>
<evidence type="ECO:0000313" key="1">
    <source>
        <dbReference type="EMBL" id="KAJ7565025.1"/>
    </source>
</evidence>
<protein>
    <submittedName>
        <fullName evidence="1">Uncharacterized protein</fullName>
    </submittedName>
</protein>
<dbReference type="EMBL" id="CM055093">
    <property type="protein sequence ID" value="KAJ7565025.1"/>
    <property type="molecule type" value="Genomic_DNA"/>
</dbReference>
<name>A0ACC2EF99_DIPCM</name>
<keyword evidence="2" id="KW-1185">Reference proteome</keyword>
<proteinExistence type="predicted"/>